<comment type="pathway">
    <text evidence="5">Cofactor biosynthesis; coenzyme A biosynthesis; CoA from (R)-pantothenate: step 5/5.</text>
</comment>
<keyword evidence="8" id="KW-1185">Reference proteome</keyword>
<dbReference type="InterPro" id="IPR001977">
    <property type="entry name" value="Depp_CoAkinase"/>
</dbReference>
<evidence type="ECO:0000256" key="2">
    <source>
        <dbReference type="ARBA" id="ARBA00022741"/>
    </source>
</evidence>
<dbReference type="EMBL" id="CP053452">
    <property type="protein sequence ID" value="QJW94112.1"/>
    <property type="molecule type" value="Genomic_DNA"/>
</dbReference>
<dbReference type="HAMAP" id="MF_00376">
    <property type="entry name" value="Dephospho_CoA_kinase"/>
    <property type="match status" value="1"/>
</dbReference>
<dbReference type="NCBIfam" id="TIGR00152">
    <property type="entry name" value="dephospho-CoA kinase"/>
    <property type="match status" value="1"/>
</dbReference>
<protein>
    <recommendedName>
        <fullName evidence="5 6">Dephospho-CoA kinase</fullName>
        <ecNumber evidence="5 6">2.7.1.24</ecNumber>
    </recommendedName>
    <alternativeName>
        <fullName evidence="5">Dephosphocoenzyme A kinase</fullName>
    </alternativeName>
</protein>
<organism evidence="7 8">
    <name type="scientific">Frigoriglobus tundricola</name>
    <dbReference type="NCBI Taxonomy" id="2774151"/>
    <lineage>
        <taxon>Bacteria</taxon>
        <taxon>Pseudomonadati</taxon>
        <taxon>Planctomycetota</taxon>
        <taxon>Planctomycetia</taxon>
        <taxon>Gemmatales</taxon>
        <taxon>Gemmataceae</taxon>
        <taxon>Frigoriglobus</taxon>
    </lineage>
</organism>
<dbReference type="GO" id="GO:0005524">
    <property type="term" value="F:ATP binding"/>
    <property type="evidence" value="ECO:0007669"/>
    <property type="project" value="UniProtKB-UniRule"/>
</dbReference>
<keyword evidence="5" id="KW-0808">Transferase</keyword>
<evidence type="ECO:0000256" key="1">
    <source>
        <dbReference type="ARBA" id="ARBA00009018"/>
    </source>
</evidence>
<evidence type="ECO:0000256" key="4">
    <source>
        <dbReference type="ARBA" id="ARBA00022993"/>
    </source>
</evidence>
<name>A0A6M5YME8_9BACT</name>
<dbReference type="GO" id="GO:0005737">
    <property type="term" value="C:cytoplasm"/>
    <property type="evidence" value="ECO:0007669"/>
    <property type="project" value="UniProtKB-SubCell"/>
</dbReference>
<dbReference type="AlphaFoldDB" id="A0A6M5YME8"/>
<comment type="similarity">
    <text evidence="1 5">Belongs to the CoaE family.</text>
</comment>
<reference evidence="8" key="1">
    <citation type="submission" date="2020-05" db="EMBL/GenBank/DDBJ databases">
        <title>Frigoriglobus tundricola gen. nov., sp. nov., a psychrotolerant cellulolytic planctomycete of the family Gemmataceae with two divergent copies of 16S rRNA gene.</title>
        <authorList>
            <person name="Kulichevskaya I.S."/>
            <person name="Ivanova A.A."/>
            <person name="Naumoff D.G."/>
            <person name="Beletsky A.V."/>
            <person name="Rijpstra W.I.C."/>
            <person name="Sinninghe Damste J.S."/>
            <person name="Mardanov A.V."/>
            <person name="Ravin N.V."/>
            <person name="Dedysh S.N."/>
        </authorList>
    </citation>
    <scope>NUCLEOTIDE SEQUENCE [LARGE SCALE GENOMIC DNA]</scope>
    <source>
        <strain evidence="8">PL17</strain>
    </source>
</reference>
<dbReference type="InterPro" id="IPR027417">
    <property type="entry name" value="P-loop_NTPase"/>
</dbReference>
<comment type="subcellular location">
    <subcellularLocation>
        <location evidence="5">Cytoplasm</location>
    </subcellularLocation>
</comment>
<keyword evidence="5" id="KW-0963">Cytoplasm</keyword>
<dbReference type="SUPFAM" id="SSF52540">
    <property type="entry name" value="P-loop containing nucleoside triphosphate hydrolases"/>
    <property type="match status" value="1"/>
</dbReference>
<keyword evidence="5" id="KW-0418">Kinase</keyword>
<dbReference type="PANTHER" id="PTHR10695">
    <property type="entry name" value="DEPHOSPHO-COA KINASE-RELATED"/>
    <property type="match status" value="1"/>
</dbReference>
<dbReference type="EC" id="2.7.1.24" evidence="5 6"/>
<dbReference type="Proteomes" id="UP000503447">
    <property type="component" value="Chromosome"/>
</dbReference>
<comment type="catalytic activity">
    <reaction evidence="5">
        <text>3'-dephospho-CoA + ATP = ADP + CoA + H(+)</text>
        <dbReference type="Rhea" id="RHEA:18245"/>
        <dbReference type="ChEBI" id="CHEBI:15378"/>
        <dbReference type="ChEBI" id="CHEBI:30616"/>
        <dbReference type="ChEBI" id="CHEBI:57287"/>
        <dbReference type="ChEBI" id="CHEBI:57328"/>
        <dbReference type="ChEBI" id="CHEBI:456216"/>
        <dbReference type="EC" id="2.7.1.24"/>
    </reaction>
</comment>
<evidence type="ECO:0000256" key="5">
    <source>
        <dbReference type="HAMAP-Rule" id="MF_00376"/>
    </source>
</evidence>
<dbReference type="PANTHER" id="PTHR10695:SF46">
    <property type="entry name" value="BIFUNCTIONAL COENZYME A SYNTHASE-RELATED"/>
    <property type="match status" value="1"/>
</dbReference>
<proteinExistence type="inferred from homology"/>
<evidence type="ECO:0000256" key="3">
    <source>
        <dbReference type="ARBA" id="ARBA00022840"/>
    </source>
</evidence>
<evidence type="ECO:0000313" key="8">
    <source>
        <dbReference type="Proteomes" id="UP000503447"/>
    </source>
</evidence>
<evidence type="ECO:0000256" key="6">
    <source>
        <dbReference type="NCBIfam" id="TIGR00152"/>
    </source>
</evidence>
<dbReference type="Gene3D" id="3.40.50.300">
    <property type="entry name" value="P-loop containing nucleotide triphosphate hydrolases"/>
    <property type="match status" value="1"/>
</dbReference>
<dbReference type="RefSeq" id="WP_171470183.1">
    <property type="nucleotide sequence ID" value="NZ_CP053452.2"/>
</dbReference>
<accession>A0A6M5YME8</accession>
<dbReference type="CDD" id="cd02022">
    <property type="entry name" value="DPCK"/>
    <property type="match status" value="1"/>
</dbReference>
<dbReference type="GO" id="GO:0015937">
    <property type="term" value="P:coenzyme A biosynthetic process"/>
    <property type="evidence" value="ECO:0007669"/>
    <property type="project" value="UniProtKB-UniRule"/>
</dbReference>
<dbReference type="Pfam" id="PF01121">
    <property type="entry name" value="CoaE"/>
    <property type="match status" value="1"/>
</dbReference>
<keyword evidence="2 5" id="KW-0547">Nucleotide-binding</keyword>
<keyword evidence="4 5" id="KW-0173">Coenzyme A biosynthesis</keyword>
<keyword evidence="3 5" id="KW-0067">ATP-binding</keyword>
<dbReference type="GO" id="GO:0004140">
    <property type="term" value="F:dephospho-CoA kinase activity"/>
    <property type="evidence" value="ECO:0007669"/>
    <property type="project" value="UniProtKB-UniRule"/>
</dbReference>
<evidence type="ECO:0000313" key="7">
    <source>
        <dbReference type="EMBL" id="QJW94112.1"/>
    </source>
</evidence>
<gene>
    <name evidence="5" type="primary">coaE</name>
    <name evidence="7" type="ORF">FTUN_1631</name>
</gene>
<dbReference type="KEGG" id="ftj:FTUN_1631"/>
<feature type="binding site" evidence="5">
    <location>
        <begin position="19"/>
        <end position="24"/>
    </location>
    <ligand>
        <name>ATP</name>
        <dbReference type="ChEBI" id="CHEBI:30616"/>
    </ligand>
</feature>
<sequence>MTRFKHGPKPVIGLVGAIGAGKSTAAKCFTARGGYAIDADALGHEALQQPEIIAALVGKWGEGICKPDGTLDRREIGRIVFADPRQRNALEATVFPYIGERTRQEIFSAQVNPAVAFVLLDAAVLLEAGWGEMVDRLVYVDAPRDTRLARLAARNGWTEAELTAREAAQWPAAEKRARANAVLVNDAGIADLQCQVDRWLAEQSPPHAARTQEILNSD</sequence>
<dbReference type="PROSITE" id="PS51219">
    <property type="entry name" value="DPCK"/>
    <property type="match status" value="1"/>
</dbReference>
<dbReference type="UniPathway" id="UPA00241">
    <property type="reaction ID" value="UER00356"/>
</dbReference>
<comment type="function">
    <text evidence="5">Catalyzes the phosphorylation of the 3'-hydroxyl group of dephosphocoenzyme A to form coenzyme A.</text>
</comment>